<dbReference type="Proteomes" id="UP000566995">
    <property type="component" value="Unassembled WGS sequence"/>
</dbReference>
<gene>
    <name evidence="1" type="ORF">HNP46_007082</name>
</gene>
<dbReference type="AlphaFoldDB" id="A0A7W7P6B8"/>
<protein>
    <submittedName>
        <fullName evidence="1">Uncharacterized protein</fullName>
    </submittedName>
</protein>
<organism evidence="1 2">
    <name type="scientific">Pseudomonas nitroreducens</name>
    <dbReference type="NCBI Taxonomy" id="46680"/>
    <lineage>
        <taxon>Bacteria</taxon>
        <taxon>Pseudomonadati</taxon>
        <taxon>Pseudomonadota</taxon>
        <taxon>Gammaproteobacteria</taxon>
        <taxon>Pseudomonadales</taxon>
        <taxon>Pseudomonadaceae</taxon>
        <taxon>Pseudomonas</taxon>
    </lineage>
</organism>
<evidence type="ECO:0000313" key="1">
    <source>
        <dbReference type="EMBL" id="MBB4868162.1"/>
    </source>
</evidence>
<name>A0A7W7P6B8_PSENT</name>
<reference evidence="1 2" key="1">
    <citation type="submission" date="2020-08" db="EMBL/GenBank/DDBJ databases">
        <title>Functional genomics of gut bacteria from endangered species of beetles.</title>
        <authorList>
            <person name="Carlos-Shanley C."/>
        </authorList>
    </citation>
    <scope>NUCLEOTIDE SEQUENCE [LARGE SCALE GENOMIC DNA]</scope>
    <source>
        <strain evidence="1 2">S00179</strain>
    </source>
</reference>
<accession>A0A7W7P6B8</accession>
<sequence length="43" mass="4836">MLGHLGYQKNSPWGECPMGLVRSGGVRLGLYGQVANYLIWRTR</sequence>
<evidence type="ECO:0000313" key="2">
    <source>
        <dbReference type="Proteomes" id="UP000566995"/>
    </source>
</evidence>
<dbReference type="EMBL" id="JACHLI010000061">
    <property type="protein sequence ID" value="MBB4868162.1"/>
    <property type="molecule type" value="Genomic_DNA"/>
</dbReference>
<comment type="caution">
    <text evidence="1">The sequence shown here is derived from an EMBL/GenBank/DDBJ whole genome shotgun (WGS) entry which is preliminary data.</text>
</comment>
<proteinExistence type="predicted"/>